<dbReference type="PANTHER" id="PTHR43818">
    <property type="entry name" value="BCDNA.GH03377"/>
    <property type="match status" value="1"/>
</dbReference>
<dbReference type="GO" id="GO:0016491">
    <property type="term" value="F:oxidoreductase activity"/>
    <property type="evidence" value="ECO:0007669"/>
    <property type="project" value="UniProtKB-KW"/>
</dbReference>
<dbReference type="EMBL" id="JAHESF010000037">
    <property type="protein sequence ID" value="MBT1700257.1"/>
    <property type="molecule type" value="Genomic_DNA"/>
</dbReference>
<dbReference type="Gene3D" id="3.30.360.10">
    <property type="entry name" value="Dihydrodipicolinate Reductase, domain 2"/>
    <property type="match status" value="1"/>
</dbReference>
<dbReference type="Gene3D" id="3.40.50.720">
    <property type="entry name" value="NAD(P)-binding Rossmann-like Domain"/>
    <property type="match status" value="1"/>
</dbReference>
<name>A0AAP2DSJ4_9BACT</name>
<evidence type="ECO:0000256" key="1">
    <source>
        <dbReference type="ARBA" id="ARBA00023002"/>
    </source>
</evidence>
<dbReference type="AlphaFoldDB" id="A0AAP2DSJ4"/>
<dbReference type="InterPro" id="IPR055170">
    <property type="entry name" value="GFO_IDH_MocA-like_dom"/>
</dbReference>
<sequence length="329" mass="36919">MRSITGTIHWGIIGCGDVCEVKSGPAFNKVSHSRLAAVMRRDLSKAEDYAKRHQVSKFYSDADALINDAEVNAIYIATPPSSHEAYTQAALKAGKPVYVEKPVTLDAASCERMIGYAREYNNKVSVAHYRRGLPLFRKVKELIHEGAIGQARLVTLRTLQPPASKIVTQTRDNWRIKPEISGGGLFHDLSPHQLDILYWIFGKPREVYGRSLNQSKQYEAPDFTMVEAVYDQHVAMNGVWAFNVSEKATEDLCEIIGDKGKLQFSFFRQSTITLVTDAGTESLEMEYPVNIQHPMIEAVTKFFRGEGPNPCSLEEALEVMKMMDQASKR</sequence>
<dbReference type="SUPFAM" id="SSF55347">
    <property type="entry name" value="Glyceraldehyde-3-phosphate dehydrogenase-like, C-terminal domain"/>
    <property type="match status" value="1"/>
</dbReference>
<evidence type="ECO:0000313" key="4">
    <source>
        <dbReference type="EMBL" id="MBT1700257.1"/>
    </source>
</evidence>
<evidence type="ECO:0000259" key="2">
    <source>
        <dbReference type="Pfam" id="PF01408"/>
    </source>
</evidence>
<accession>A0AAP2DSJ4</accession>
<dbReference type="PANTHER" id="PTHR43818:SF11">
    <property type="entry name" value="BCDNA.GH03377"/>
    <property type="match status" value="1"/>
</dbReference>
<dbReference type="RefSeq" id="WP_254168739.1">
    <property type="nucleotide sequence ID" value="NZ_JAHESF010000037.1"/>
</dbReference>
<dbReference type="Pfam" id="PF01408">
    <property type="entry name" value="GFO_IDH_MocA"/>
    <property type="match status" value="1"/>
</dbReference>
<dbReference type="PROSITE" id="PS51257">
    <property type="entry name" value="PROKAR_LIPOPROTEIN"/>
    <property type="match status" value="1"/>
</dbReference>
<reference evidence="4 5" key="1">
    <citation type="submission" date="2021-05" db="EMBL/GenBank/DDBJ databases">
        <title>A Polyphasic approach of four new species of the genus Ohtaekwangia: Ohtaekwangia histidinii sp. nov., Ohtaekwangia cretensis sp. nov., Ohtaekwangia indiensis sp. nov., Ohtaekwangia reichenbachii sp. nov. from diverse environment.</title>
        <authorList>
            <person name="Octaviana S."/>
        </authorList>
    </citation>
    <scope>NUCLEOTIDE SEQUENCE [LARGE SCALE GENOMIC DNA]</scope>
    <source>
        <strain evidence="4 5">PWU4</strain>
    </source>
</reference>
<dbReference type="SUPFAM" id="SSF51735">
    <property type="entry name" value="NAD(P)-binding Rossmann-fold domains"/>
    <property type="match status" value="1"/>
</dbReference>
<dbReference type="InterPro" id="IPR036291">
    <property type="entry name" value="NAD(P)-bd_dom_sf"/>
</dbReference>
<evidence type="ECO:0000313" key="5">
    <source>
        <dbReference type="Proteomes" id="UP001319200"/>
    </source>
</evidence>
<keyword evidence="1" id="KW-0560">Oxidoreductase</keyword>
<feature type="domain" description="GFO/IDH/MocA-like oxidoreductase" evidence="3">
    <location>
        <begin position="136"/>
        <end position="262"/>
    </location>
</feature>
<proteinExistence type="predicted"/>
<dbReference type="Pfam" id="PF22725">
    <property type="entry name" value="GFO_IDH_MocA_C3"/>
    <property type="match status" value="1"/>
</dbReference>
<dbReference type="InterPro" id="IPR000683">
    <property type="entry name" value="Gfo/Idh/MocA-like_OxRdtase_N"/>
</dbReference>
<feature type="domain" description="Gfo/Idh/MocA-like oxidoreductase N-terminal" evidence="2">
    <location>
        <begin position="8"/>
        <end position="128"/>
    </location>
</feature>
<dbReference type="GO" id="GO:0000166">
    <property type="term" value="F:nucleotide binding"/>
    <property type="evidence" value="ECO:0007669"/>
    <property type="project" value="InterPro"/>
</dbReference>
<dbReference type="InterPro" id="IPR050463">
    <property type="entry name" value="Gfo/Idh/MocA_oxidrdct_glycsds"/>
</dbReference>
<keyword evidence="5" id="KW-1185">Reference proteome</keyword>
<gene>
    <name evidence="4" type="ORF">KK083_25445</name>
</gene>
<comment type="caution">
    <text evidence="4">The sequence shown here is derived from an EMBL/GenBank/DDBJ whole genome shotgun (WGS) entry which is preliminary data.</text>
</comment>
<evidence type="ECO:0000259" key="3">
    <source>
        <dbReference type="Pfam" id="PF22725"/>
    </source>
</evidence>
<organism evidence="4 5">
    <name type="scientific">Chryseosolibacter histidini</name>
    <dbReference type="NCBI Taxonomy" id="2782349"/>
    <lineage>
        <taxon>Bacteria</taxon>
        <taxon>Pseudomonadati</taxon>
        <taxon>Bacteroidota</taxon>
        <taxon>Cytophagia</taxon>
        <taxon>Cytophagales</taxon>
        <taxon>Chryseotaleaceae</taxon>
        <taxon>Chryseosolibacter</taxon>
    </lineage>
</organism>
<protein>
    <submittedName>
        <fullName evidence="4">Gfo/Idh/MocA family oxidoreductase</fullName>
    </submittedName>
</protein>
<dbReference type="Proteomes" id="UP001319200">
    <property type="component" value="Unassembled WGS sequence"/>
</dbReference>